<dbReference type="Proteomes" id="UP001501343">
    <property type="component" value="Unassembled WGS sequence"/>
</dbReference>
<evidence type="ECO:0000259" key="1">
    <source>
        <dbReference type="Pfam" id="PF01636"/>
    </source>
</evidence>
<dbReference type="RefSeq" id="WP_248147945.1">
    <property type="nucleotide sequence ID" value="NZ_BAAAOF010000005.1"/>
</dbReference>
<dbReference type="EMBL" id="BAAAOF010000005">
    <property type="protein sequence ID" value="GAA1931336.1"/>
    <property type="molecule type" value="Genomic_DNA"/>
</dbReference>
<organism evidence="2 3">
    <name type="scientific">Microbacterium aoyamense</name>
    <dbReference type="NCBI Taxonomy" id="344166"/>
    <lineage>
        <taxon>Bacteria</taxon>
        <taxon>Bacillati</taxon>
        <taxon>Actinomycetota</taxon>
        <taxon>Actinomycetes</taxon>
        <taxon>Micrococcales</taxon>
        <taxon>Microbacteriaceae</taxon>
        <taxon>Microbacterium</taxon>
    </lineage>
</organism>
<gene>
    <name evidence="2" type="ORF">GCM10009775_24330</name>
</gene>
<evidence type="ECO:0000313" key="2">
    <source>
        <dbReference type="EMBL" id="GAA1931336.1"/>
    </source>
</evidence>
<comment type="caution">
    <text evidence="2">The sequence shown here is derived from an EMBL/GenBank/DDBJ whole genome shotgun (WGS) entry which is preliminary data.</text>
</comment>
<protein>
    <submittedName>
        <fullName evidence="2">Aminoglycoside phosphotransferase family protein</fullName>
    </submittedName>
</protein>
<dbReference type="InterPro" id="IPR011009">
    <property type="entry name" value="Kinase-like_dom_sf"/>
</dbReference>
<dbReference type="SUPFAM" id="SSF56112">
    <property type="entry name" value="Protein kinase-like (PK-like)"/>
    <property type="match status" value="1"/>
</dbReference>
<sequence>MDEIELSGGNMQPVVRVGETVRRVAGEWTPAVHALLERLESAGIAEAPRALGFDDRGREILSYIAGDVLEDSSALWSDEVLIAAGRLLRRIHDASVVLAGDDTLVWRSARRAPAQVVCHNDFATYNLIARDDRLVGVIDFDFASPGPRLWDLAYLAYRIVPFVSDAQDVGDLDRGARLSALVEAYGIPFTRSEVLTAAADRLDDLRAFTLDRAAETGRVDFIEHAEMYGRDAAALRAMTTMT</sequence>
<feature type="domain" description="Aminoglycoside phosphotransferase" evidence="1">
    <location>
        <begin position="109"/>
        <end position="172"/>
    </location>
</feature>
<dbReference type="InterPro" id="IPR002575">
    <property type="entry name" value="Aminoglycoside_PTrfase"/>
</dbReference>
<dbReference type="Gene3D" id="3.90.1200.10">
    <property type="match status" value="1"/>
</dbReference>
<accession>A0ABN2PU29</accession>
<proteinExistence type="predicted"/>
<reference evidence="2 3" key="1">
    <citation type="journal article" date="2019" name="Int. J. Syst. Evol. Microbiol.">
        <title>The Global Catalogue of Microorganisms (GCM) 10K type strain sequencing project: providing services to taxonomists for standard genome sequencing and annotation.</title>
        <authorList>
            <consortium name="The Broad Institute Genomics Platform"/>
            <consortium name="The Broad Institute Genome Sequencing Center for Infectious Disease"/>
            <person name="Wu L."/>
            <person name="Ma J."/>
        </authorList>
    </citation>
    <scope>NUCLEOTIDE SEQUENCE [LARGE SCALE GENOMIC DNA]</scope>
    <source>
        <strain evidence="2 3">JCM 14900</strain>
    </source>
</reference>
<dbReference type="Pfam" id="PF01636">
    <property type="entry name" value="APH"/>
    <property type="match status" value="1"/>
</dbReference>
<name>A0ABN2PU29_9MICO</name>
<evidence type="ECO:0000313" key="3">
    <source>
        <dbReference type="Proteomes" id="UP001501343"/>
    </source>
</evidence>
<keyword evidence="3" id="KW-1185">Reference proteome</keyword>